<evidence type="ECO:0000313" key="8">
    <source>
        <dbReference type="Proteomes" id="UP000823913"/>
    </source>
</evidence>
<evidence type="ECO:0000256" key="3">
    <source>
        <dbReference type="ARBA" id="ARBA00022989"/>
    </source>
</evidence>
<feature type="transmembrane region" description="Helical" evidence="5">
    <location>
        <begin position="170"/>
        <end position="193"/>
    </location>
</feature>
<protein>
    <submittedName>
        <fullName evidence="7">ABC transporter permease</fullName>
    </submittedName>
</protein>
<accession>A0A9D1E6J6</accession>
<dbReference type="PANTHER" id="PTHR43229">
    <property type="entry name" value="NODULATION PROTEIN J"/>
    <property type="match status" value="1"/>
</dbReference>
<evidence type="ECO:0000259" key="6">
    <source>
        <dbReference type="Pfam" id="PF12698"/>
    </source>
</evidence>
<dbReference type="PANTHER" id="PTHR43229:SF2">
    <property type="entry name" value="NODULATION PROTEIN J"/>
    <property type="match status" value="1"/>
</dbReference>
<comment type="subcellular location">
    <subcellularLocation>
        <location evidence="1">Membrane</location>
        <topology evidence="1">Multi-pass membrane protein</topology>
    </subcellularLocation>
</comment>
<feature type="transmembrane region" description="Helical" evidence="5">
    <location>
        <begin position="295"/>
        <end position="315"/>
    </location>
</feature>
<dbReference type="GO" id="GO:0016020">
    <property type="term" value="C:membrane"/>
    <property type="evidence" value="ECO:0007669"/>
    <property type="project" value="UniProtKB-SubCell"/>
</dbReference>
<gene>
    <name evidence="7" type="ORF">IAB94_04690</name>
</gene>
<dbReference type="AlphaFoldDB" id="A0A9D1E6J6"/>
<dbReference type="EMBL" id="DVHK01000094">
    <property type="protein sequence ID" value="HIR67323.1"/>
    <property type="molecule type" value="Genomic_DNA"/>
</dbReference>
<comment type="caution">
    <text evidence="7">The sequence shown here is derived from an EMBL/GenBank/DDBJ whole genome shotgun (WGS) entry which is preliminary data.</text>
</comment>
<proteinExistence type="predicted"/>
<dbReference type="InterPro" id="IPR051784">
    <property type="entry name" value="Nod_factor_ABC_transporter"/>
</dbReference>
<dbReference type="GO" id="GO:0140359">
    <property type="term" value="F:ABC-type transporter activity"/>
    <property type="evidence" value="ECO:0007669"/>
    <property type="project" value="InterPro"/>
</dbReference>
<reference evidence="7" key="2">
    <citation type="journal article" date="2021" name="PeerJ">
        <title>Extensive microbial diversity within the chicken gut microbiome revealed by metagenomics and culture.</title>
        <authorList>
            <person name="Gilroy R."/>
            <person name="Ravi A."/>
            <person name="Getino M."/>
            <person name="Pursley I."/>
            <person name="Horton D.L."/>
            <person name="Alikhan N.F."/>
            <person name="Baker D."/>
            <person name="Gharbi K."/>
            <person name="Hall N."/>
            <person name="Watson M."/>
            <person name="Adriaenssens E.M."/>
            <person name="Foster-Nyarko E."/>
            <person name="Jarju S."/>
            <person name="Secka A."/>
            <person name="Antonio M."/>
            <person name="Oren A."/>
            <person name="Chaudhuri R.R."/>
            <person name="La Ragione R."/>
            <person name="Hildebrand F."/>
            <person name="Pallen M.J."/>
        </authorList>
    </citation>
    <scope>NUCLEOTIDE SEQUENCE</scope>
    <source>
        <strain evidence="7">ChiW16-3235</strain>
    </source>
</reference>
<dbReference type="Proteomes" id="UP000823913">
    <property type="component" value="Unassembled WGS sequence"/>
</dbReference>
<feature type="domain" description="ABC-2 type transporter transmembrane" evidence="6">
    <location>
        <begin position="78"/>
        <end position="313"/>
    </location>
</feature>
<reference evidence="7" key="1">
    <citation type="submission" date="2020-10" db="EMBL/GenBank/DDBJ databases">
        <authorList>
            <person name="Gilroy R."/>
        </authorList>
    </citation>
    <scope>NUCLEOTIDE SEQUENCE</scope>
    <source>
        <strain evidence="7">ChiW16-3235</strain>
    </source>
</reference>
<feature type="transmembrane region" description="Helical" evidence="5">
    <location>
        <begin position="205"/>
        <end position="223"/>
    </location>
</feature>
<feature type="transmembrane region" description="Helical" evidence="5">
    <location>
        <begin position="88"/>
        <end position="109"/>
    </location>
</feature>
<sequence length="349" mass="38796">MAAKTNTLTKRNYLEQLLSLTKRHLLVFINSRMRVFFTLMVPFIIFIVYIFFLRDLELMTIDPVLEEYGLSMNDAQLRQYVYTLVDSWMLSGIVAMCTITVSLQINNITVGDKENGINRDFASSPVSSNVLIFSYFLANFIITFVVCLIFLLVCFIYLGALGELIVTFRAVISMLGVLVFGTVNGVLFTVFICSFISRDSTMGSVITIFSTAIGFLIGAYMPLFMLPEPVQYVCAFVPGTYSCSLFRYAFMSDAISEMTSYVVGIMPDGGAQLMESLTNSFGYNLNFFGNIVTPGYQALALSIFTVVLLILNIVFGKKLTAVVGGMAKKVFGKKKKATPETQAEPSEKK</sequence>
<feature type="transmembrane region" description="Helical" evidence="5">
    <location>
        <begin position="130"/>
        <end position="158"/>
    </location>
</feature>
<evidence type="ECO:0000256" key="2">
    <source>
        <dbReference type="ARBA" id="ARBA00022692"/>
    </source>
</evidence>
<evidence type="ECO:0000256" key="1">
    <source>
        <dbReference type="ARBA" id="ARBA00004141"/>
    </source>
</evidence>
<evidence type="ECO:0000256" key="5">
    <source>
        <dbReference type="SAM" id="Phobius"/>
    </source>
</evidence>
<evidence type="ECO:0000313" key="7">
    <source>
        <dbReference type="EMBL" id="HIR67323.1"/>
    </source>
</evidence>
<name>A0A9D1E6J6_9FIRM</name>
<dbReference type="Pfam" id="PF12698">
    <property type="entry name" value="ABC2_membrane_3"/>
    <property type="match status" value="1"/>
</dbReference>
<dbReference type="InterPro" id="IPR013525">
    <property type="entry name" value="ABC2_TM"/>
</dbReference>
<keyword evidence="2 5" id="KW-0812">Transmembrane</keyword>
<organism evidence="7 8">
    <name type="scientific">Candidatus Coproplasma avicola</name>
    <dbReference type="NCBI Taxonomy" id="2840744"/>
    <lineage>
        <taxon>Bacteria</taxon>
        <taxon>Bacillati</taxon>
        <taxon>Bacillota</taxon>
        <taxon>Clostridia</taxon>
        <taxon>Eubacteriales</taxon>
        <taxon>Candidatus Coproplasma</taxon>
    </lineage>
</organism>
<keyword evidence="3 5" id="KW-1133">Transmembrane helix</keyword>
<feature type="transmembrane region" description="Helical" evidence="5">
    <location>
        <begin position="33"/>
        <end position="52"/>
    </location>
</feature>
<evidence type="ECO:0000256" key="4">
    <source>
        <dbReference type="ARBA" id="ARBA00023136"/>
    </source>
</evidence>
<keyword evidence="4 5" id="KW-0472">Membrane</keyword>